<evidence type="ECO:0000313" key="1">
    <source>
        <dbReference type="EMBL" id="CAG8640818.1"/>
    </source>
</evidence>
<keyword evidence="2" id="KW-1185">Reference proteome</keyword>
<proteinExistence type="predicted"/>
<protein>
    <submittedName>
        <fullName evidence="1">22693_t:CDS:1</fullName>
    </submittedName>
</protein>
<accession>A0ABN7UQM8</accession>
<reference evidence="1 2" key="1">
    <citation type="submission" date="2021-06" db="EMBL/GenBank/DDBJ databases">
        <authorList>
            <person name="Kallberg Y."/>
            <person name="Tangrot J."/>
            <person name="Rosling A."/>
        </authorList>
    </citation>
    <scope>NUCLEOTIDE SEQUENCE [LARGE SCALE GENOMIC DNA]</scope>
    <source>
        <strain evidence="1 2">120-4 pot B 10/14</strain>
    </source>
</reference>
<gene>
    <name evidence="1" type="ORF">GMARGA_LOCUS8833</name>
</gene>
<dbReference type="EMBL" id="CAJVQB010004613">
    <property type="protein sequence ID" value="CAG8640818.1"/>
    <property type="molecule type" value="Genomic_DNA"/>
</dbReference>
<feature type="non-terminal residue" evidence="1">
    <location>
        <position position="1"/>
    </location>
</feature>
<evidence type="ECO:0000313" key="2">
    <source>
        <dbReference type="Proteomes" id="UP000789901"/>
    </source>
</evidence>
<comment type="caution">
    <text evidence="1">The sequence shown here is derived from an EMBL/GenBank/DDBJ whole genome shotgun (WGS) entry which is preliminary data.</text>
</comment>
<name>A0ABN7UQM8_GIGMA</name>
<organism evidence="1 2">
    <name type="scientific">Gigaspora margarita</name>
    <dbReference type="NCBI Taxonomy" id="4874"/>
    <lineage>
        <taxon>Eukaryota</taxon>
        <taxon>Fungi</taxon>
        <taxon>Fungi incertae sedis</taxon>
        <taxon>Mucoromycota</taxon>
        <taxon>Glomeromycotina</taxon>
        <taxon>Glomeromycetes</taxon>
        <taxon>Diversisporales</taxon>
        <taxon>Gigasporaceae</taxon>
        <taxon>Gigaspora</taxon>
    </lineage>
</organism>
<dbReference type="Proteomes" id="UP000789901">
    <property type="component" value="Unassembled WGS sequence"/>
</dbReference>
<sequence>QRDSSNLNNNEFLSPSFFDQYAHIYGEDIFLAPYCLSFSTSQQFDTNYQNQQHKQESTQLVDEQESDEESDCCDENNVNIIKVGAKFPSWKSLESALKRYKTNNANHRKRESKKVGCPWQLNIGFRKDINSIVVNKYIKNYNHSLTPYRKEFTPSLRTLLQDVLNEIKFSTQKCSLGAKAQYHYSKAELEHHLEELLIQYPASKNYLIQLWKSQQSWAKIYMFMTFCAECKAYNRWKLPNAHEYTEGYLEDKYNALQASLENIINMVNCENIIEIWRVSLFDQYNHNYSHYAIFLTDNSHLCTCLYIISNESIQASDYSVITVTTVLEFDTYEKINQDMYGEVNQVISIRGFDMFQARIHTSIVQKQEYAHGFGFAKSGLKFVLENGLVNEFIELIVRFIEGHTGVDTTEQMIVDINKIKNPKKLKHKEWPKLMGPMQQSAFQDLDTRQNKSR</sequence>